<dbReference type="STRING" id="29422.Lbru_0607"/>
<dbReference type="InterPro" id="IPR011989">
    <property type="entry name" value="ARM-like"/>
</dbReference>
<dbReference type="Gene3D" id="1.25.10.10">
    <property type="entry name" value="Leucine-rich Repeat Variant"/>
    <property type="match status" value="1"/>
</dbReference>
<reference evidence="1 2" key="1">
    <citation type="submission" date="2015-11" db="EMBL/GenBank/DDBJ databases">
        <title>Genomic analysis of 38 Legionella species identifies large and diverse effector repertoires.</title>
        <authorList>
            <person name="Burstein D."/>
            <person name="Amaro F."/>
            <person name="Zusman T."/>
            <person name="Lifshitz Z."/>
            <person name="Cohen O."/>
            <person name="Gilbert J.A."/>
            <person name="Pupko T."/>
            <person name="Shuman H.A."/>
            <person name="Segal G."/>
        </authorList>
    </citation>
    <scope>NUCLEOTIDE SEQUENCE [LARGE SCALE GENOMIC DNA]</scope>
    <source>
        <strain evidence="1 2">ATCC 43878</strain>
    </source>
</reference>
<protein>
    <recommendedName>
        <fullName evidence="3">HEAT repeat protein</fullName>
    </recommendedName>
</protein>
<organism evidence="1 2">
    <name type="scientific">Legionella brunensis</name>
    <dbReference type="NCBI Taxonomy" id="29422"/>
    <lineage>
        <taxon>Bacteria</taxon>
        <taxon>Pseudomonadati</taxon>
        <taxon>Pseudomonadota</taxon>
        <taxon>Gammaproteobacteria</taxon>
        <taxon>Legionellales</taxon>
        <taxon>Legionellaceae</taxon>
        <taxon>Legionella</taxon>
    </lineage>
</organism>
<dbReference type="EMBL" id="LNXV01000004">
    <property type="protein sequence ID" value="KTC86666.1"/>
    <property type="molecule type" value="Genomic_DNA"/>
</dbReference>
<dbReference type="InterPro" id="IPR016024">
    <property type="entry name" value="ARM-type_fold"/>
</dbReference>
<sequence>MIKTVLVVLGLISSANLFSKNVVDLYGTNAKKSEEIIKKYSNEVGYIENLLQENFRKISDNLEKEIPEKILMKKYLLEEKIKREGNFLFVNFSTILYPGDNNQYTTIEVIDKNQPDRLQFVNQRVVTASQPKDDLINKMVNFINLDLQLMPNNQKRSDSCPVYHCLSGFNHPKLKPYLKVFNTGAVKEKQLIADTLNKDPDPERRAAAAFLIGHFHDPKEILSLLLPHVNDQDIGVRNNVIRVIAATMSKSKITQIDLMPFLSLIDSPATTDRNKALHVLLNAADSESSKKVITQKGGGTLIALLQLKQPNNHQIAYLIFKKISGKDFGENNIAAWKSWLASVQSRKG</sequence>
<name>A0A0W0STF7_9GAMM</name>
<dbReference type="OrthoDB" id="5653336at2"/>
<keyword evidence="2" id="KW-1185">Reference proteome</keyword>
<evidence type="ECO:0000313" key="1">
    <source>
        <dbReference type="EMBL" id="KTC86666.1"/>
    </source>
</evidence>
<evidence type="ECO:0008006" key="3">
    <source>
        <dbReference type="Google" id="ProtNLM"/>
    </source>
</evidence>
<evidence type="ECO:0000313" key="2">
    <source>
        <dbReference type="Proteomes" id="UP000054742"/>
    </source>
</evidence>
<gene>
    <name evidence="1" type="ORF">Lbru_0607</name>
</gene>
<dbReference type="RefSeq" id="WP_058440697.1">
    <property type="nucleotide sequence ID" value="NZ_CAAAHU010000007.1"/>
</dbReference>
<accession>A0A0W0STF7</accession>
<dbReference type="Proteomes" id="UP000054742">
    <property type="component" value="Unassembled WGS sequence"/>
</dbReference>
<proteinExistence type="predicted"/>
<dbReference type="Pfam" id="PF13646">
    <property type="entry name" value="HEAT_2"/>
    <property type="match status" value="1"/>
</dbReference>
<dbReference type="SUPFAM" id="SSF48371">
    <property type="entry name" value="ARM repeat"/>
    <property type="match status" value="1"/>
</dbReference>
<comment type="caution">
    <text evidence="1">The sequence shown here is derived from an EMBL/GenBank/DDBJ whole genome shotgun (WGS) entry which is preliminary data.</text>
</comment>
<dbReference type="PATRIC" id="fig|29422.6.peg.637"/>
<dbReference type="AlphaFoldDB" id="A0A0W0STF7"/>